<reference evidence="2" key="1">
    <citation type="journal article" date="2020" name="Stud. Mycol.">
        <title>101 Dothideomycetes genomes: a test case for predicting lifestyles and emergence of pathogens.</title>
        <authorList>
            <person name="Haridas S."/>
            <person name="Albert R."/>
            <person name="Binder M."/>
            <person name="Bloem J."/>
            <person name="Labutti K."/>
            <person name="Salamov A."/>
            <person name="Andreopoulos B."/>
            <person name="Baker S."/>
            <person name="Barry K."/>
            <person name="Bills G."/>
            <person name="Bluhm B."/>
            <person name="Cannon C."/>
            <person name="Castanera R."/>
            <person name="Culley D."/>
            <person name="Daum C."/>
            <person name="Ezra D."/>
            <person name="Gonzalez J."/>
            <person name="Henrissat B."/>
            <person name="Kuo A."/>
            <person name="Liang C."/>
            <person name="Lipzen A."/>
            <person name="Lutzoni F."/>
            <person name="Magnuson J."/>
            <person name="Mondo S."/>
            <person name="Nolan M."/>
            <person name="Ohm R."/>
            <person name="Pangilinan J."/>
            <person name="Park H.-J."/>
            <person name="Ramirez L."/>
            <person name="Alfaro M."/>
            <person name="Sun H."/>
            <person name="Tritt A."/>
            <person name="Yoshinaga Y."/>
            <person name="Zwiers L.-H."/>
            <person name="Turgeon B."/>
            <person name="Goodwin S."/>
            <person name="Spatafora J."/>
            <person name="Crous P."/>
            <person name="Grigoriev I."/>
        </authorList>
    </citation>
    <scope>NUCLEOTIDE SEQUENCE</scope>
    <source>
        <strain evidence="2">CBS 123094</strain>
    </source>
</reference>
<dbReference type="OrthoDB" id="3801272at2759"/>
<name>A0A6A5WUT8_9PLEO</name>
<protein>
    <recommendedName>
        <fullName evidence="4">F-box domain-containing protein</fullName>
    </recommendedName>
</protein>
<dbReference type="AlphaFoldDB" id="A0A6A5WUT8"/>
<feature type="region of interest" description="Disordered" evidence="1">
    <location>
        <begin position="1"/>
        <end position="22"/>
    </location>
</feature>
<evidence type="ECO:0008006" key="4">
    <source>
        <dbReference type="Google" id="ProtNLM"/>
    </source>
</evidence>
<gene>
    <name evidence="2" type="ORF">P154DRAFT_518496</name>
</gene>
<dbReference type="Proteomes" id="UP000799779">
    <property type="component" value="Unassembled WGS sequence"/>
</dbReference>
<evidence type="ECO:0000313" key="3">
    <source>
        <dbReference type="Proteomes" id="UP000799779"/>
    </source>
</evidence>
<evidence type="ECO:0000256" key="1">
    <source>
        <dbReference type="SAM" id="MobiDB-lite"/>
    </source>
</evidence>
<sequence>MFHKRSPPRSTDRDSFGDFQNMRPADYARGQVPWCLQPHPVSPSPASRSLLAWRLSVAALISSRIAPYSGFPKLQNTAAQQVACPTRPLSPVATELVENILHSVDFVTLLVATGVSRKWGDIASFVMQRRGLLDTFQHEPALSPVQFHDAIPEALTRAPIPREEIAKVDAEFFEHVNGTREKIRFGQLHVKDVDMPDIVKKLYLDGRFTQRPTINLVQRSEIIAYVDHHYRQLLWSDILTPRLPYLIRCEFMLTYLDLSQFNFNPLFTRLFENHIAMIGGMVEIALPPGLLSPDTAAWHNLPDTAMDYLDDYLTQPPIISLNISTWIPLLEESKPRPRKPLHIFNVKDKAGIRIKELVEAMKAAYLLAIEHWIYWAKQLCIAVNNVHWDQDIWVVENAPKLLLTLDPFAGGKDAAMSTYYLSCI</sequence>
<keyword evidence="3" id="KW-1185">Reference proteome</keyword>
<accession>A0A6A5WUT8</accession>
<dbReference type="EMBL" id="ML977563">
    <property type="protein sequence ID" value="KAF2005357.1"/>
    <property type="molecule type" value="Genomic_DNA"/>
</dbReference>
<proteinExistence type="predicted"/>
<organism evidence="2 3">
    <name type="scientific">Amniculicola lignicola CBS 123094</name>
    <dbReference type="NCBI Taxonomy" id="1392246"/>
    <lineage>
        <taxon>Eukaryota</taxon>
        <taxon>Fungi</taxon>
        <taxon>Dikarya</taxon>
        <taxon>Ascomycota</taxon>
        <taxon>Pezizomycotina</taxon>
        <taxon>Dothideomycetes</taxon>
        <taxon>Pleosporomycetidae</taxon>
        <taxon>Pleosporales</taxon>
        <taxon>Amniculicolaceae</taxon>
        <taxon>Amniculicola</taxon>
    </lineage>
</organism>
<evidence type="ECO:0000313" key="2">
    <source>
        <dbReference type="EMBL" id="KAF2005357.1"/>
    </source>
</evidence>